<comment type="cofactor">
    <cofactor evidence="2 11">
        <name>pyridoxal 5'-phosphate</name>
        <dbReference type="ChEBI" id="CHEBI:597326"/>
    </cofactor>
</comment>
<evidence type="ECO:0000256" key="9">
    <source>
        <dbReference type="ARBA" id="ARBA00025174"/>
    </source>
</evidence>
<evidence type="ECO:0000313" key="13">
    <source>
        <dbReference type="Proteomes" id="UP000250928"/>
    </source>
</evidence>
<protein>
    <recommendedName>
        <fullName evidence="11">Alpha-1,4 glucan phosphorylase</fullName>
        <ecNumber evidence="11">2.4.1.1</ecNumber>
    </recommendedName>
</protein>
<dbReference type="PANTHER" id="PTHR11468">
    <property type="entry name" value="GLYCOGEN PHOSPHORYLASE"/>
    <property type="match status" value="1"/>
</dbReference>
<dbReference type="FunFam" id="3.40.50.2000:FF:000002">
    <property type="entry name" value="Alpha-1,4 glucan phosphorylase"/>
    <property type="match status" value="1"/>
</dbReference>
<dbReference type="Pfam" id="PF00343">
    <property type="entry name" value="Phosphorylase"/>
    <property type="match status" value="1"/>
</dbReference>
<dbReference type="EMBL" id="PQCO01000294">
    <property type="protein sequence ID" value="PUD98669.1"/>
    <property type="molecule type" value="Genomic_DNA"/>
</dbReference>
<evidence type="ECO:0000256" key="5">
    <source>
        <dbReference type="ARBA" id="ARBA00022676"/>
    </source>
</evidence>
<dbReference type="PIRSF" id="PIRSF000460">
    <property type="entry name" value="Pprylas_GlgP"/>
    <property type="match status" value="1"/>
</dbReference>
<evidence type="ECO:0000256" key="2">
    <source>
        <dbReference type="ARBA" id="ARBA00001933"/>
    </source>
</evidence>
<name>A0A6N4DFN4_9GAMM</name>
<comment type="caution">
    <text evidence="12">The sequence shown here is derived from an EMBL/GenBank/DDBJ whole genome shotgun (WGS) entry which is preliminary data.</text>
</comment>
<evidence type="ECO:0000256" key="11">
    <source>
        <dbReference type="RuleBase" id="RU000587"/>
    </source>
</evidence>
<sequence length="841" mass="95325">MPHKSDTYFTPLLRSKPNKALLKPPALGMDAESISANFRHYFNHTLGRDGESYTTHYPYKAIAMAVRDRLMDRWLKTQHAYDADGGKRAYYLSLEFLMGRSLGNAMLNLGITDAATRALLDLGIELEEIAESEPDAGLGNGGLGRLAACFLDSCATLQLPVKGYGIRYEYGMFRQYLEDGHQVEEPDHWLRDGNTWEMERPEYTQRISFGGHTEFHQDARGRTHSRWVDTHDVLAVPYDIPVPGYRNGTVNTLRLWQAAATDEFDLDEFNAGSYPEAVGAKNSAENITMVLYPNDASECGKELRLKQQYFLASASLQDVLRDWNRRHGEEYGDFAEKNCFQLNDTHPTIAVAELMRLLMDHKGLDWDTAWAITSRTMAYTNHTLLPEALERWPVNLFRQLLPRPLEIIHEINARFLAEVSTRWPGDTERLRRLSIIEEGPQPQVRMAYLAIVGSFSVNGVAQLHSDLLRSGLFRDFHQIWPEKFNNKTNGVTQRRWLAHCNPGLRDLLNQQIGEEWTCHLDQLQALKQHIADPELNRRWHQVKQHNKQRLAALVKAECGVEFDPESLFDVQVKRIHEYKRQLLNILHVIHLYARIKAGESADWTPRSVLIGGKAAPGYARAKLIIKLISNVANVVNRDPDTAGLLRVAFLPNYRVSAMEVICPGTDLSEQISTAGKEASGTGNMKFMMNGALTIGTLDGANIEIREEVGDEHFFLFGLTEPEINELRPHYHPPGFVERDPDFARVMQLLDAGHFNQFEPGLFDSLIESILSPGDPWMVAADFSSYVAAQQRAADAYRDRARWIRSSIMNSACSGKFSTDRTMQEYNEGIWGLTPVTPLNGD</sequence>
<dbReference type="NCBIfam" id="TIGR02093">
    <property type="entry name" value="P_ylase"/>
    <property type="match status" value="1"/>
</dbReference>
<evidence type="ECO:0000256" key="6">
    <source>
        <dbReference type="ARBA" id="ARBA00022679"/>
    </source>
</evidence>
<evidence type="ECO:0000256" key="7">
    <source>
        <dbReference type="ARBA" id="ARBA00022898"/>
    </source>
</evidence>
<evidence type="ECO:0000256" key="10">
    <source>
        <dbReference type="PIRSR" id="PIRSR000460-1"/>
    </source>
</evidence>
<dbReference type="FunFam" id="3.40.50.2000:FF:000003">
    <property type="entry name" value="Alpha-1,4 glucan phosphorylase"/>
    <property type="match status" value="1"/>
</dbReference>
<dbReference type="CDD" id="cd04300">
    <property type="entry name" value="GT35_Glycogen_Phosphorylase"/>
    <property type="match status" value="1"/>
</dbReference>
<dbReference type="InterPro" id="IPR011833">
    <property type="entry name" value="Glycg_phsphrylas"/>
</dbReference>
<comment type="function">
    <text evidence="11">Allosteric enzyme that catalyzes the rate-limiting step in glycogen catabolism, the phosphorolytic cleavage of glycogen to produce glucose-1-phosphate, and plays a central role in maintaining cellular and organismal glucose homeostasis.</text>
</comment>
<comment type="similarity">
    <text evidence="3 11">Belongs to the glycogen phosphorylase family.</text>
</comment>
<proteinExistence type="inferred from homology"/>
<dbReference type="PROSITE" id="PS00102">
    <property type="entry name" value="PHOSPHORYLASE"/>
    <property type="match status" value="1"/>
</dbReference>
<dbReference type="GO" id="GO:0005980">
    <property type="term" value="P:glycogen catabolic process"/>
    <property type="evidence" value="ECO:0007669"/>
    <property type="project" value="UniProtKB-ARBA"/>
</dbReference>
<organism evidence="12 13">
    <name type="scientific">Candidatus Sedimenticola endophacoides</name>
    <dbReference type="NCBI Taxonomy" id="2548426"/>
    <lineage>
        <taxon>Bacteria</taxon>
        <taxon>Pseudomonadati</taxon>
        <taxon>Pseudomonadota</taxon>
        <taxon>Gammaproteobacteria</taxon>
        <taxon>Chromatiales</taxon>
        <taxon>Sedimenticolaceae</taxon>
        <taxon>Sedimenticola</taxon>
    </lineage>
</organism>
<dbReference type="InterPro" id="IPR000811">
    <property type="entry name" value="Glyco_trans_35"/>
</dbReference>
<dbReference type="GO" id="GO:0005737">
    <property type="term" value="C:cytoplasm"/>
    <property type="evidence" value="ECO:0007669"/>
    <property type="project" value="TreeGrafter"/>
</dbReference>
<dbReference type="InterPro" id="IPR035090">
    <property type="entry name" value="Pyridoxal_P_attach_site"/>
</dbReference>
<evidence type="ECO:0000256" key="8">
    <source>
        <dbReference type="ARBA" id="ARBA00023277"/>
    </source>
</evidence>
<keyword evidence="4" id="KW-0021">Allosteric enzyme</keyword>
<keyword evidence="5 11" id="KW-0328">Glycosyltransferase</keyword>
<evidence type="ECO:0000313" key="12">
    <source>
        <dbReference type="EMBL" id="PUD98669.1"/>
    </source>
</evidence>
<evidence type="ECO:0000256" key="4">
    <source>
        <dbReference type="ARBA" id="ARBA00022533"/>
    </source>
</evidence>
<comment type="catalytic activity">
    <reaction evidence="1 11">
        <text>[(1-&gt;4)-alpha-D-glucosyl](n) + phosphate = [(1-&gt;4)-alpha-D-glucosyl](n-1) + alpha-D-glucose 1-phosphate</text>
        <dbReference type="Rhea" id="RHEA:41732"/>
        <dbReference type="Rhea" id="RHEA-COMP:9584"/>
        <dbReference type="Rhea" id="RHEA-COMP:9586"/>
        <dbReference type="ChEBI" id="CHEBI:15444"/>
        <dbReference type="ChEBI" id="CHEBI:43474"/>
        <dbReference type="ChEBI" id="CHEBI:58601"/>
        <dbReference type="EC" id="2.4.1.1"/>
    </reaction>
</comment>
<dbReference type="SUPFAM" id="SSF53756">
    <property type="entry name" value="UDP-Glycosyltransferase/glycogen phosphorylase"/>
    <property type="match status" value="1"/>
</dbReference>
<dbReference type="PANTHER" id="PTHR11468:SF3">
    <property type="entry name" value="GLYCOGEN PHOSPHORYLASE, LIVER FORM"/>
    <property type="match status" value="1"/>
</dbReference>
<dbReference type="EC" id="2.4.1.1" evidence="11"/>
<accession>A0A6N4DFN4</accession>
<gene>
    <name evidence="12" type="ORF">C3L24_12335</name>
</gene>
<dbReference type="Gene3D" id="3.40.50.2000">
    <property type="entry name" value="Glycogen Phosphorylase B"/>
    <property type="match status" value="2"/>
</dbReference>
<evidence type="ECO:0000256" key="1">
    <source>
        <dbReference type="ARBA" id="ARBA00001275"/>
    </source>
</evidence>
<keyword evidence="8 11" id="KW-0119">Carbohydrate metabolism</keyword>
<reference evidence="12 13" key="1">
    <citation type="submission" date="2018-01" db="EMBL/GenBank/DDBJ databases">
        <title>Novel co-symbiosis in the lucinid bivalve Phacoides pectinatus.</title>
        <authorList>
            <person name="Lim S.J."/>
            <person name="Davis B.G."/>
            <person name="Gill D.E."/>
            <person name="Engel A.S."/>
            <person name="Anderson L.C."/>
            <person name="Campbell B.J."/>
        </authorList>
    </citation>
    <scope>NUCLEOTIDE SEQUENCE [LARGE SCALE GENOMIC DNA]</scope>
    <source>
        <strain evidence="12">N3_P5</strain>
    </source>
</reference>
<dbReference type="AlphaFoldDB" id="A0A6N4DFN4"/>
<dbReference type="GO" id="GO:0030170">
    <property type="term" value="F:pyridoxal phosphate binding"/>
    <property type="evidence" value="ECO:0007669"/>
    <property type="project" value="InterPro"/>
</dbReference>
<keyword evidence="6 11" id="KW-0808">Transferase</keyword>
<dbReference type="GO" id="GO:0008184">
    <property type="term" value="F:glycogen phosphorylase activity"/>
    <property type="evidence" value="ECO:0007669"/>
    <property type="project" value="InterPro"/>
</dbReference>
<dbReference type="Proteomes" id="UP000250928">
    <property type="component" value="Unassembled WGS sequence"/>
</dbReference>
<comment type="function">
    <text evidence="9">Phosphorylase is an important allosteric enzyme in carbohydrate metabolism. Enzymes from different sources differ in their regulatory mechanisms and in their natural substrates. However, all known phosphorylases share catalytic and structural properties.</text>
</comment>
<keyword evidence="7 10" id="KW-0663">Pyridoxal phosphate</keyword>
<feature type="modified residue" description="N6-(pyridoxal phosphate)lysine" evidence="10">
    <location>
        <position position="685"/>
    </location>
</feature>
<evidence type="ECO:0000256" key="3">
    <source>
        <dbReference type="ARBA" id="ARBA00006047"/>
    </source>
</evidence>